<sequence>MSRVQKSYNYFTSSRISSYYDWEKSMEPKTLERHKWLGKTWTDLYFQNQGDDFLRNLSTDEIMKTKWFEKYGIKEPKF</sequence>
<proteinExistence type="predicted"/>
<dbReference type="RefSeq" id="WP_128358043.1">
    <property type="nucleotide sequence ID" value="NZ_CP053840.1"/>
</dbReference>
<reference evidence="1 2" key="1">
    <citation type="submission" date="2020-05" db="EMBL/GenBank/DDBJ databases">
        <title>Complete genome sequencing of Campylobacter and Arcobacter type strains.</title>
        <authorList>
            <person name="Miller W.G."/>
            <person name="Yee E."/>
        </authorList>
    </citation>
    <scope>NUCLEOTIDE SEQUENCE [LARGE SCALE GENOMIC DNA]</scope>
    <source>
        <strain evidence="1 2">LMG 26156</strain>
    </source>
</reference>
<dbReference type="Proteomes" id="UP000503482">
    <property type="component" value="Chromosome"/>
</dbReference>
<accession>A0AAE7E540</accession>
<protein>
    <submittedName>
        <fullName evidence="1">Uncharacterized protein</fullName>
    </submittedName>
</protein>
<dbReference type="EMBL" id="CP053840">
    <property type="protein sequence ID" value="QKF67391.1"/>
    <property type="molecule type" value="Genomic_DNA"/>
</dbReference>
<organism evidence="1 2">
    <name type="scientific">Arcobacter venerupis</name>
    <dbReference type="NCBI Taxonomy" id="1054033"/>
    <lineage>
        <taxon>Bacteria</taxon>
        <taxon>Pseudomonadati</taxon>
        <taxon>Campylobacterota</taxon>
        <taxon>Epsilonproteobacteria</taxon>
        <taxon>Campylobacterales</taxon>
        <taxon>Arcobacteraceae</taxon>
        <taxon>Arcobacter</taxon>
    </lineage>
</organism>
<evidence type="ECO:0000313" key="1">
    <source>
        <dbReference type="EMBL" id="QKF67391.1"/>
    </source>
</evidence>
<name>A0AAE7E540_9BACT</name>
<gene>
    <name evidence="1" type="ORF">AVENP_1847</name>
</gene>
<dbReference type="KEGG" id="avp:AVENP_1847"/>
<dbReference type="AlphaFoldDB" id="A0AAE7E540"/>
<evidence type="ECO:0000313" key="2">
    <source>
        <dbReference type="Proteomes" id="UP000503482"/>
    </source>
</evidence>
<keyword evidence="2" id="KW-1185">Reference proteome</keyword>